<organism evidence="1 2">
    <name type="scientific">Paramecium sonneborni</name>
    <dbReference type="NCBI Taxonomy" id="65129"/>
    <lineage>
        <taxon>Eukaryota</taxon>
        <taxon>Sar</taxon>
        <taxon>Alveolata</taxon>
        <taxon>Ciliophora</taxon>
        <taxon>Intramacronucleata</taxon>
        <taxon>Oligohymenophorea</taxon>
        <taxon>Peniculida</taxon>
        <taxon>Parameciidae</taxon>
        <taxon>Paramecium</taxon>
    </lineage>
</organism>
<dbReference type="Proteomes" id="UP000692954">
    <property type="component" value="Unassembled WGS sequence"/>
</dbReference>
<proteinExistence type="predicted"/>
<evidence type="ECO:0000313" key="1">
    <source>
        <dbReference type="EMBL" id="CAD8128568.1"/>
    </source>
</evidence>
<gene>
    <name evidence="1" type="ORF">PSON_ATCC_30995.1.T1910031</name>
</gene>
<dbReference type="EMBL" id="CAJJDN010000191">
    <property type="protein sequence ID" value="CAD8128568.1"/>
    <property type="molecule type" value="Genomic_DNA"/>
</dbReference>
<sequence length="179" mass="21322">MTPSCYSILRFYNTIFQFYLLKCQQKKKQINPKQPMLTQLDTKYLSPVQLFDTKYMITLKIKSQLFAQNNYVNPFVVQRAHIPIIFITVKEIKNKATYFHMLFELALYFVQKYQNDSFPKNKSCKDNKLQKQYPIFPNDERDLENKEEPHDSKCMRKAQVIQNQLISKCNENLAQSVSI</sequence>
<dbReference type="AlphaFoldDB" id="A0A8S1RK71"/>
<reference evidence="1" key="1">
    <citation type="submission" date="2021-01" db="EMBL/GenBank/DDBJ databases">
        <authorList>
            <consortium name="Genoscope - CEA"/>
            <person name="William W."/>
        </authorList>
    </citation>
    <scope>NUCLEOTIDE SEQUENCE</scope>
</reference>
<accession>A0A8S1RK71</accession>
<protein>
    <submittedName>
        <fullName evidence="1">Uncharacterized protein</fullName>
    </submittedName>
</protein>
<name>A0A8S1RK71_9CILI</name>
<keyword evidence="2" id="KW-1185">Reference proteome</keyword>
<evidence type="ECO:0000313" key="2">
    <source>
        <dbReference type="Proteomes" id="UP000692954"/>
    </source>
</evidence>
<comment type="caution">
    <text evidence="1">The sequence shown here is derived from an EMBL/GenBank/DDBJ whole genome shotgun (WGS) entry which is preliminary data.</text>
</comment>